<keyword evidence="2" id="KW-0238">DNA-binding</keyword>
<dbReference type="InterPro" id="IPR017956">
    <property type="entry name" value="AT_hook_DNA-bd_motif"/>
</dbReference>
<feature type="region of interest" description="Disordered" evidence="1">
    <location>
        <begin position="124"/>
        <end position="143"/>
    </location>
</feature>
<dbReference type="Pfam" id="PF02178">
    <property type="entry name" value="AT_hook"/>
    <property type="match status" value="2"/>
</dbReference>
<feature type="region of interest" description="Disordered" evidence="1">
    <location>
        <begin position="1"/>
        <end position="56"/>
    </location>
</feature>
<proteinExistence type="predicted"/>
<feature type="compositionally biased region" description="Basic residues" evidence="1">
    <location>
        <begin position="132"/>
        <end position="143"/>
    </location>
</feature>
<dbReference type="EMBL" id="CP133218">
    <property type="protein sequence ID" value="WML90886.1"/>
    <property type="molecule type" value="Genomic_DNA"/>
</dbReference>
<name>A0ABY9MST4_9GAMM</name>
<reference evidence="2 3" key="1">
    <citation type="submission" date="2023-08" db="EMBL/GenBank/DDBJ databases">
        <title>New molecular markers tilS and rpoB for phylogenetic and monitoring studies of the genus Thiothrix biodiversity.</title>
        <authorList>
            <person name="Ravin N.V."/>
            <person name="Smolyakov D."/>
            <person name="Markov N.D."/>
            <person name="Beletsky A.V."/>
            <person name="Mardanov A.V."/>
            <person name="Rudenko T.S."/>
            <person name="Grabovich M.Y."/>
        </authorList>
    </citation>
    <scope>NUCLEOTIDE SEQUENCE [LARGE SCALE GENOMIC DNA]</scope>
    <source>
        <strain evidence="2 3">MK1</strain>
    </source>
</reference>
<sequence length="143" mass="16588">MTALHNSQDNKKGHTSMQPEIEKESNKRGRGRPKGATSSTLADVRSQAADEKRKIRDELTQKVTQLRSQFDEMDANYKEEVRELREALKASEQREAFFRSALEERLHVVAEHIHKSLTDWATAELEEGQITQRKRGRPRKTFK</sequence>
<gene>
    <name evidence="2" type="ORF">RCF98_00700</name>
</gene>
<protein>
    <submittedName>
        <fullName evidence="2">DNA-binding protein</fullName>
    </submittedName>
</protein>
<accession>A0ABY9MST4</accession>
<evidence type="ECO:0000313" key="2">
    <source>
        <dbReference type="EMBL" id="WML90886.1"/>
    </source>
</evidence>
<dbReference type="GO" id="GO:0003677">
    <property type="term" value="F:DNA binding"/>
    <property type="evidence" value="ECO:0007669"/>
    <property type="project" value="UniProtKB-KW"/>
</dbReference>
<organism evidence="2 3">
    <name type="scientific">Thiothrix lacustris</name>
    <dbReference type="NCBI Taxonomy" id="525917"/>
    <lineage>
        <taxon>Bacteria</taxon>
        <taxon>Pseudomonadati</taxon>
        <taxon>Pseudomonadota</taxon>
        <taxon>Gammaproteobacteria</taxon>
        <taxon>Thiotrichales</taxon>
        <taxon>Thiotrichaceae</taxon>
        <taxon>Thiothrix</taxon>
    </lineage>
</organism>
<dbReference type="RefSeq" id="WP_245606770.1">
    <property type="nucleotide sequence ID" value="NZ_CP133218.1"/>
</dbReference>
<evidence type="ECO:0000313" key="3">
    <source>
        <dbReference type="Proteomes" id="UP001236657"/>
    </source>
</evidence>
<dbReference type="Proteomes" id="UP001236657">
    <property type="component" value="Chromosome"/>
</dbReference>
<keyword evidence="3" id="KW-1185">Reference proteome</keyword>
<evidence type="ECO:0000256" key="1">
    <source>
        <dbReference type="SAM" id="MobiDB-lite"/>
    </source>
</evidence>